<comment type="similarity">
    <text evidence="1 5">Belongs to the peptidase S8 family.</text>
</comment>
<protein>
    <submittedName>
        <fullName evidence="8">S8 family serine peptidase</fullName>
    </submittedName>
</protein>
<feature type="active site" description="Charge relay system" evidence="5">
    <location>
        <position position="195"/>
    </location>
</feature>
<evidence type="ECO:0000313" key="8">
    <source>
        <dbReference type="EMBL" id="MFC4594903.1"/>
    </source>
</evidence>
<evidence type="ECO:0000256" key="5">
    <source>
        <dbReference type="PROSITE-ProRule" id="PRU01240"/>
    </source>
</evidence>
<keyword evidence="6" id="KW-0732">Signal</keyword>
<dbReference type="PROSITE" id="PS00137">
    <property type="entry name" value="SUBTILASE_HIS"/>
    <property type="match status" value="1"/>
</dbReference>
<keyword evidence="4 5" id="KW-0720">Serine protease</keyword>
<dbReference type="RefSeq" id="WP_380804951.1">
    <property type="nucleotide sequence ID" value="NZ_JBHSFZ010000025.1"/>
</dbReference>
<dbReference type="Gene3D" id="3.40.50.200">
    <property type="entry name" value="Peptidase S8/S53 domain"/>
    <property type="match status" value="1"/>
</dbReference>
<dbReference type="PANTHER" id="PTHR43399">
    <property type="entry name" value="SUBTILISIN-RELATED"/>
    <property type="match status" value="1"/>
</dbReference>
<dbReference type="PROSITE" id="PS00136">
    <property type="entry name" value="SUBTILASE_ASP"/>
    <property type="match status" value="1"/>
</dbReference>
<dbReference type="PANTHER" id="PTHR43399:SF4">
    <property type="entry name" value="CELL WALL-ASSOCIATED PROTEASE"/>
    <property type="match status" value="1"/>
</dbReference>
<dbReference type="InterPro" id="IPR000209">
    <property type="entry name" value="Peptidase_S8/S53_dom"/>
</dbReference>
<evidence type="ECO:0000256" key="6">
    <source>
        <dbReference type="SAM" id="SignalP"/>
    </source>
</evidence>
<dbReference type="InterPro" id="IPR015500">
    <property type="entry name" value="Peptidase_S8_subtilisin-rel"/>
</dbReference>
<reference evidence="9" key="1">
    <citation type="journal article" date="2019" name="Int. J. Syst. Evol. Microbiol.">
        <title>The Global Catalogue of Microorganisms (GCM) 10K type strain sequencing project: providing services to taxonomists for standard genome sequencing and annotation.</title>
        <authorList>
            <consortium name="The Broad Institute Genomics Platform"/>
            <consortium name="The Broad Institute Genome Sequencing Center for Infectious Disease"/>
            <person name="Wu L."/>
            <person name="Ma J."/>
        </authorList>
    </citation>
    <scope>NUCLEOTIDE SEQUENCE [LARGE SCALE GENOMIC DNA]</scope>
    <source>
        <strain evidence="9">NBRC 103632</strain>
    </source>
</reference>
<dbReference type="PROSITE" id="PS51892">
    <property type="entry name" value="SUBTILASE"/>
    <property type="match status" value="1"/>
</dbReference>
<keyword evidence="2 5" id="KW-0645">Protease</keyword>
<evidence type="ECO:0000256" key="1">
    <source>
        <dbReference type="ARBA" id="ARBA00011073"/>
    </source>
</evidence>
<keyword evidence="9" id="KW-1185">Reference proteome</keyword>
<dbReference type="Pfam" id="PF00082">
    <property type="entry name" value="Peptidase_S8"/>
    <property type="match status" value="1"/>
</dbReference>
<dbReference type="Proteomes" id="UP001595957">
    <property type="component" value="Unassembled WGS sequence"/>
</dbReference>
<dbReference type="EMBL" id="JBHSFZ010000025">
    <property type="protein sequence ID" value="MFC4594903.1"/>
    <property type="molecule type" value="Genomic_DNA"/>
</dbReference>
<evidence type="ECO:0000313" key="9">
    <source>
        <dbReference type="Proteomes" id="UP001595957"/>
    </source>
</evidence>
<organism evidence="8 9">
    <name type="scientific">Sphingobium tyrosinilyticum</name>
    <dbReference type="NCBI Taxonomy" id="2715436"/>
    <lineage>
        <taxon>Bacteria</taxon>
        <taxon>Pseudomonadati</taxon>
        <taxon>Pseudomonadota</taxon>
        <taxon>Alphaproteobacteria</taxon>
        <taxon>Sphingomonadales</taxon>
        <taxon>Sphingomonadaceae</taxon>
        <taxon>Sphingobium</taxon>
    </lineage>
</organism>
<keyword evidence="3 5" id="KW-0378">Hydrolase</keyword>
<feature type="signal peptide" evidence="6">
    <location>
        <begin position="1"/>
        <end position="21"/>
    </location>
</feature>
<sequence length="405" mass="42242">MIRVAILILVALTALSKPGEAQEAGSSDRILVMLRLPAPHFRSGGSYGGGYSARLSRSQIMREARRIARAHHLTLVSDWPMPLINLNCVVMRLPPGASAEGMAAEISRDRLVQWSQPMHDYQTLGGQAGHDDPLYPAQPARPLWRLDAVHRIATGRGVTVAVIDSGIDARHPDLAGQISANVNFVAGRPLTAERHGTEVAGIIAAKADNGIGIAGIAPGARVAGLRACWQTNVRDAAAVCDSLSIAKALHHAIDRRAPIINMSLGGPPDRLLAMLLDTGMARGASVVAAYDPGRANGGFPASHPGVIAVSGNPETVKRHPVYVAPARDIPATEPGGGWALVDGTSYAAAHVSGLIALIKQARRNRQGRPTLVTSGGVIDALATVQGRTAGCDGPCPASLATKGRD</sequence>
<dbReference type="InterPro" id="IPR022398">
    <property type="entry name" value="Peptidase_S8_His-AS"/>
</dbReference>
<name>A0ABV9EZF1_9SPHN</name>
<dbReference type="PRINTS" id="PR00723">
    <property type="entry name" value="SUBTILISIN"/>
</dbReference>
<dbReference type="InterPro" id="IPR036852">
    <property type="entry name" value="Peptidase_S8/S53_dom_sf"/>
</dbReference>
<dbReference type="InterPro" id="IPR051048">
    <property type="entry name" value="Peptidase_S8/S53_subtilisin"/>
</dbReference>
<evidence type="ECO:0000256" key="3">
    <source>
        <dbReference type="ARBA" id="ARBA00022801"/>
    </source>
</evidence>
<dbReference type="SUPFAM" id="SSF52743">
    <property type="entry name" value="Subtilisin-like"/>
    <property type="match status" value="1"/>
</dbReference>
<feature type="domain" description="Peptidase S8/S53" evidence="7">
    <location>
        <begin position="155"/>
        <end position="364"/>
    </location>
</feature>
<feature type="chain" id="PRO_5046791972" evidence="6">
    <location>
        <begin position="22"/>
        <end position="405"/>
    </location>
</feature>
<proteinExistence type="inferred from homology"/>
<evidence type="ECO:0000259" key="7">
    <source>
        <dbReference type="Pfam" id="PF00082"/>
    </source>
</evidence>
<feature type="active site" description="Charge relay system" evidence="5">
    <location>
        <position position="164"/>
    </location>
</feature>
<accession>A0ABV9EZF1</accession>
<evidence type="ECO:0000256" key="4">
    <source>
        <dbReference type="ARBA" id="ARBA00022825"/>
    </source>
</evidence>
<feature type="active site" description="Charge relay system" evidence="5">
    <location>
        <position position="345"/>
    </location>
</feature>
<evidence type="ECO:0000256" key="2">
    <source>
        <dbReference type="ARBA" id="ARBA00022670"/>
    </source>
</evidence>
<gene>
    <name evidence="8" type="ORF">ACFO3E_11970</name>
</gene>
<dbReference type="InterPro" id="IPR023827">
    <property type="entry name" value="Peptidase_S8_Asp-AS"/>
</dbReference>
<comment type="caution">
    <text evidence="8">The sequence shown here is derived from an EMBL/GenBank/DDBJ whole genome shotgun (WGS) entry which is preliminary data.</text>
</comment>